<feature type="domain" description="Tail specific protease" evidence="1">
    <location>
        <begin position="289"/>
        <end position="504"/>
    </location>
</feature>
<dbReference type="GO" id="GO:0006508">
    <property type="term" value="P:proteolysis"/>
    <property type="evidence" value="ECO:0007669"/>
    <property type="project" value="InterPro"/>
</dbReference>
<dbReference type="RefSeq" id="WP_148404535.1">
    <property type="nucleotide sequence ID" value="NZ_VSKK01000003.1"/>
</dbReference>
<dbReference type="PROSITE" id="PS51257">
    <property type="entry name" value="PROKAR_LIPOPROTEIN"/>
    <property type="match status" value="1"/>
</dbReference>
<reference evidence="2 3" key="1">
    <citation type="submission" date="2019-08" db="EMBL/GenBank/DDBJ databases">
        <title>Genomes of Antarctic Bizionia species.</title>
        <authorList>
            <person name="Bowman J.P."/>
        </authorList>
    </citation>
    <scope>NUCLEOTIDE SEQUENCE [LARGE SCALE GENOMIC DNA]</scope>
    <source>
        <strain evidence="2 3">ADA-4</strain>
    </source>
</reference>
<accession>A0A5D0R795</accession>
<dbReference type="AlphaFoldDB" id="A0A5D0R795"/>
<protein>
    <submittedName>
        <fullName evidence="2">Peptidase S41</fullName>
    </submittedName>
</protein>
<dbReference type="OrthoDB" id="5480566at2"/>
<organism evidence="2 3">
    <name type="scientific">Bizionia myxarmorum</name>
    <dbReference type="NCBI Taxonomy" id="291186"/>
    <lineage>
        <taxon>Bacteria</taxon>
        <taxon>Pseudomonadati</taxon>
        <taxon>Bacteroidota</taxon>
        <taxon>Flavobacteriia</taxon>
        <taxon>Flavobacteriales</taxon>
        <taxon>Flavobacteriaceae</taxon>
        <taxon>Bizionia</taxon>
    </lineage>
</organism>
<dbReference type="GO" id="GO:0008236">
    <property type="term" value="F:serine-type peptidase activity"/>
    <property type="evidence" value="ECO:0007669"/>
    <property type="project" value="InterPro"/>
</dbReference>
<dbReference type="InterPro" id="IPR029045">
    <property type="entry name" value="ClpP/crotonase-like_dom_sf"/>
</dbReference>
<sequence length="528" mass="61036">MKHHYFWSISILFLFLSCGSVKKHNEIVTSLHSIVELQDDVDAVYNQLQKYHPRLYQYISKTDLDFKFDSLKASIKQPLTSHDFYEKLAPVLAEVRQGHISVTPPQIQFTKKERKVLRKEKFEFYDLAFKYIDKKLWVTESKTDSLLIGSEVVQIENEPVMELIKKYQKLYASDGFNTTLYDRYLGRAFQKLYARDKGFLDSLSVTFKEQDLLYTKMFRRIPKDSTLSKSDSLKKLNDPIKAPKLSKAEKLIKKQEAKHKRLKNKIFGFEGSEGKYTRNFNFVDPDSLVAIIKIRGFGNGNYKKFYKQSFEQLDSLKTPNLIIDLRDNGGGRIDEIFYLYRYLAQEDFQLINESEIKTRIPFMVYTMSNGSPLGLKIVAGLLSPIIITHNLIKTKKVDDELFYKFRYSKLKSPFENNYKGKLYVLINGNSFSASSILSTNIQANNLATFVGEEAGGAYNGTVAGLYKIYDLENSLVSVRFGLMQIDAPYKVEPNGFGVKPDIKIVPTRNDIFNDHDPEVEWILEDIKD</sequence>
<dbReference type="Pfam" id="PF03572">
    <property type="entry name" value="Peptidase_S41"/>
    <property type="match status" value="1"/>
</dbReference>
<proteinExistence type="predicted"/>
<gene>
    <name evidence="2" type="ORF">ES674_12695</name>
</gene>
<comment type="caution">
    <text evidence="2">The sequence shown here is derived from an EMBL/GenBank/DDBJ whole genome shotgun (WGS) entry which is preliminary data.</text>
</comment>
<dbReference type="EMBL" id="VSKK01000003">
    <property type="protein sequence ID" value="TYB76434.1"/>
    <property type="molecule type" value="Genomic_DNA"/>
</dbReference>
<evidence type="ECO:0000313" key="3">
    <source>
        <dbReference type="Proteomes" id="UP000323720"/>
    </source>
</evidence>
<name>A0A5D0R795_9FLAO</name>
<dbReference type="Gene3D" id="3.90.226.10">
    <property type="entry name" value="2-enoyl-CoA Hydratase, Chain A, domain 1"/>
    <property type="match status" value="1"/>
</dbReference>
<evidence type="ECO:0000259" key="1">
    <source>
        <dbReference type="Pfam" id="PF03572"/>
    </source>
</evidence>
<dbReference type="Proteomes" id="UP000323720">
    <property type="component" value="Unassembled WGS sequence"/>
</dbReference>
<dbReference type="PANTHER" id="PTHR32060:SF22">
    <property type="entry name" value="CARBOXYL-TERMINAL-PROCESSING PEPTIDASE 3, CHLOROPLASTIC"/>
    <property type="match status" value="1"/>
</dbReference>
<dbReference type="GO" id="GO:0004175">
    <property type="term" value="F:endopeptidase activity"/>
    <property type="evidence" value="ECO:0007669"/>
    <property type="project" value="TreeGrafter"/>
</dbReference>
<dbReference type="PANTHER" id="PTHR32060">
    <property type="entry name" value="TAIL-SPECIFIC PROTEASE"/>
    <property type="match status" value="1"/>
</dbReference>
<keyword evidence="3" id="KW-1185">Reference proteome</keyword>
<dbReference type="SUPFAM" id="SSF52096">
    <property type="entry name" value="ClpP/crotonase"/>
    <property type="match status" value="1"/>
</dbReference>
<dbReference type="InterPro" id="IPR005151">
    <property type="entry name" value="Tail-specific_protease"/>
</dbReference>
<evidence type="ECO:0000313" key="2">
    <source>
        <dbReference type="EMBL" id="TYB76434.1"/>
    </source>
</evidence>